<sequence length="61" mass="6732">GIDYSEYRPSSKDPSEKIRRAVGGFLAPQRTYRIHSCGGLVQLSATEFLDNNLFVDLGDIG</sequence>
<reference evidence="1" key="1">
    <citation type="submission" date="2021-02" db="EMBL/GenBank/DDBJ databases">
        <authorList>
            <person name="Nowell W R."/>
        </authorList>
    </citation>
    <scope>NUCLEOTIDE SEQUENCE</scope>
</reference>
<name>A0A819Q7J9_9BILA</name>
<dbReference type="Proteomes" id="UP000663844">
    <property type="component" value="Unassembled WGS sequence"/>
</dbReference>
<gene>
    <name evidence="1" type="ORF">OXD698_LOCUS30657</name>
</gene>
<organism evidence="1 2">
    <name type="scientific">Adineta steineri</name>
    <dbReference type="NCBI Taxonomy" id="433720"/>
    <lineage>
        <taxon>Eukaryota</taxon>
        <taxon>Metazoa</taxon>
        <taxon>Spiralia</taxon>
        <taxon>Gnathifera</taxon>
        <taxon>Rotifera</taxon>
        <taxon>Eurotatoria</taxon>
        <taxon>Bdelloidea</taxon>
        <taxon>Adinetida</taxon>
        <taxon>Adinetidae</taxon>
        <taxon>Adineta</taxon>
    </lineage>
</organism>
<proteinExistence type="predicted"/>
<evidence type="ECO:0000313" key="2">
    <source>
        <dbReference type="Proteomes" id="UP000663844"/>
    </source>
</evidence>
<dbReference type="EMBL" id="CAJOAZ010003642">
    <property type="protein sequence ID" value="CAF4020317.1"/>
    <property type="molecule type" value="Genomic_DNA"/>
</dbReference>
<protein>
    <submittedName>
        <fullName evidence="1">Uncharacterized protein</fullName>
    </submittedName>
</protein>
<comment type="caution">
    <text evidence="1">The sequence shown here is derived from an EMBL/GenBank/DDBJ whole genome shotgun (WGS) entry which is preliminary data.</text>
</comment>
<dbReference type="AlphaFoldDB" id="A0A819Q7J9"/>
<accession>A0A819Q7J9</accession>
<feature type="non-terminal residue" evidence="1">
    <location>
        <position position="1"/>
    </location>
</feature>
<evidence type="ECO:0000313" key="1">
    <source>
        <dbReference type="EMBL" id="CAF4020317.1"/>
    </source>
</evidence>